<feature type="active site" description="Acyl-thioester intermediate" evidence="4">
    <location>
        <position position="146"/>
    </location>
</feature>
<evidence type="ECO:0000256" key="1">
    <source>
        <dbReference type="ARBA" id="ARBA00005531"/>
    </source>
</evidence>
<evidence type="ECO:0000256" key="2">
    <source>
        <dbReference type="ARBA" id="ARBA00022679"/>
    </source>
</evidence>
<dbReference type="Pfam" id="PF02797">
    <property type="entry name" value="Chal_sti_synt_C"/>
    <property type="match status" value="1"/>
</dbReference>
<dbReference type="Proteomes" id="UP000432089">
    <property type="component" value="Unassembled WGS sequence"/>
</dbReference>
<reference evidence="7 8" key="1">
    <citation type="submission" date="2019-09" db="EMBL/GenBank/DDBJ databases">
        <title>YIM 132180 draft genome.</title>
        <authorList>
            <person name="Zhang K."/>
        </authorList>
    </citation>
    <scope>NUCLEOTIDE SEQUENCE [LARGE SCALE GENOMIC DNA]</scope>
    <source>
        <strain evidence="7 8">YIM 132180</strain>
    </source>
</reference>
<dbReference type="InterPro" id="IPR001099">
    <property type="entry name" value="Chalcone/stilbene_synt_N"/>
</dbReference>
<keyword evidence="3" id="KW-0012">Acyltransferase</keyword>
<accession>A0A7V7PKU4</accession>
<evidence type="ECO:0000256" key="3">
    <source>
        <dbReference type="ARBA" id="ARBA00023315"/>
    </source>
</evidence>
<sequence>MIATAERPLRIRGIATAVPDFPLPQKEVVSHAAETFGGRMRDFERLRPVFENTGIEMRYSVRPFEWFHETQDWQKRTEAYLDGATALFVKAATGALEAAGISAGEIDTVVAVSSTGIATPSLEARAHKLLGFRPDIHRIPVFGLGCAGGVSGLSLASRALRAAPGSKVLMVAVEICTLAFRSDEMTKSNLVATALFGDGAAAVVLSDEDDGDFPSIAAVGEHLWPDTLNVMGWQVDPIGFGAIFSASIPDIVSSKMRPAVDEFLQRRGEGIDSLDGFAFHPGGAKVIAVLEEAFDLPEGELATERQILREFGNMSAPTALFVLKRKLEEGMAGRRLLAALGPGFTGSFVRIDA</sequence>
<dbReference type="InterPro" id="IPR012328">
    <property type="entry name" value="Chalcone/stilbene_synt_C"/>
</dbReference>
<dbReference type="GO" id="GO:0016747">
    <property type="term" value="F:acyltransferase activity, transferring groups other than amino-acyl groups"/>
    <property type="evidence" value="ECO:0007669"/>
    <property type="project" value="InterPro"/>
</dbReference>
<evidence type="ECO:0000313" key="7">
    <source>
        <dbReference type="EMBL" id="KAB0676664.1"/>
    </source>
</evidence>
<dbReference type="PANTHER" id="PTHR11877">
    <property type="entry name" value="HYDROXYMETHYLGLUTARYL-COA SYNTHASE"/>
    <property type="match status" value="1"/>
</dbReference>
<feature type="domain" description="Chalcone/stilbene synthase N-terminal" evidence="5">
    <location>
        <begin position="50"/>
        <end position="206"/>
    </location>
</feature>
<dbReference type="CDD" id="cd00831">
    <property type="entry name" value="CHS_like"/>
    <property type="match status" value="1"/>
</dbReference>
<evidence type="ECO:0000259" key="6">
    <source>
        <dbReference type="Pfam" id="PF02797"/>
    </source>
</evidence>
<organism evidence="7 8">
    <name type="scientific">Plantimonas leprariae</name>
    <dbReference type="NCBI Taxonomy" id="2615207"/>
    <lineage>
        <taxon>Bacteria</taxon>
        <taxon>Pseudomonadati</taxon>
        <taxon>Pseudomonadota</taxon>
        <taxon>Alphaproteobacteria</taxon>
        <taxon>Hyphomicrobiales</taxon>
        <taxon>Aurantimonadaceae</taxon>
        <taxon>Plantimonas</taxon>
    </lineage>
</organism>
<dbReference type="InterPro" id="IPR011141">
    <property type="entry name" value="Polyketide_synthase_type-III"/>
</dbReference>
<dbReference type="SUPFAM" id="SSF53901">
    <property type="entry name" value="Thiolase-like"/>
    <property type="match status" value="2"/>
</dbReference>
<name>A0A7V7PKU4_9HYPH</name>
<dbReference type="Gene3D" id="3.40.47.10">
    <property type="match status" value="2"/>
</dbReference>
<gene>
    <name evidence="7" type="ORF">F6X38_20350</name>
</gene>
<dbReference type="EMBL" id="VZDO01000021">
    <property type="protein sequence ID" value="KAB0676664.1"/>
    <property type="molecule type" value="Genomic_DNA"/>
</dbReference>
<dbReference type="RefSeq" id="WP_150973006.1">
    <property type="nucleotide sequence ID" value="NZ_VZDO01000021.1"/>
</dbReference>
<evidence type="ECO:0000256" key="4">
    <source>
        <dbReference type="PIRSR" id="PIRSR000451-1"/>
    </source>
</evidence>
<dbReference type="InterPro" id="IPR016039">
    <property type="entry name" value="Thiolase-like"/>
</dbReference>
<evidence type="ECO:0000313" key="8">
    <source>
        <dbReference type="Proteomes" id="UP000432089"/>
    </source>
</evidence>
<keyword evidence="2" id="KW-0808">Transferase</keyword>
<feature type="domain" description="Chalcone/stilbene synthase C-terminal" evidence="6">
    <location>
        <begin position="222"/>
        <end position="332"/>
    </location>
</feature>
<dbReference type="GO" id="GO:0030639">
    <property type="term" value="P:polyketide biosynthetic process"/>
    <property type="evidence" value="ECO:0007669"/>
    <property type="project" value="TreeGrafter"/>
</dbReference>
<protein>
    <submittedName>
        <fullName evidence="7">Type III polyketide synthase</fullName>
    </submittedName>
</protein>
<comment type="similarity">
    <text evidence="1">Belongs to the thiolase-like superfamily. Chalcone/stilbene synthases family.</text>
</comment>
<proteinExistence type="inferred from homology"/>
<dbReference type="AlphaFoldDB" id="A0A7V7PKU4"/>
<evidence type="ECO:0000259" key="5">
    <source>
        <dbReference type="Pfam" id="PF00195"/>
    </source>
</evidence>
<dbReference type="PIRSF" id="PIRSF000451">
    <property type="entry name" value="PKS_III"/>
    <property type="match status" value="1"/>
</dbReference>
<dbReference type="Pfam" id="PF00195">
    <property type="entry name" value="Chal_sti_synt_N"/>
    <property type="match status" value="1"/>
</dbReference>
<dbReference type="PANTHER" id="PTHR11877:SF99">
    <property type="entry name" value="1,3,6,8-TETRAHYDROXYNAPHTHALENE SYNTHASE"/>
    <property type="match status" value="1"/>
</dbReference>
<keyword evidence="8" id="KW-1185">Reference proteome</keyword>
<comment type="caution">
    <text evidence="7">The sequence shown here is derived from an EMBL/GenBank/DDBJ whole genome shotgun (WGS) entry which is preliminary data.</text>
</comment>